<protein>
    <submittedName>
        <fullName evidence="2">Uncharacterized protein</fullName>
    </submittedName>
</protein>
<gene>
    <name evidence="2" type="ORF">R1flu_011960</name>
</gene>
<proteinExistence type="predicted"/>
<accession>A0ABD1ZAD9</accession>
<evidence type="ECO:0000313" key="3">
    <source>
        <dbReference type="Proteomes" id="UP001605036"/>
    </source>
</evidence>
<feature type="compositionally biased region" description="Polar residues" evidence="1">
    <location>
        <begin position="21"/>
        <end position="31"/>
    </location>
</feature>
<organism evidence="2 3">
    <name type="scientific">Riccia fluitans</name>
    <dbReference type="NCBI Taxonomy" id="41844"/>
    <lineage>
        <taxon>Eukaryota</taxon>
        <taxon>Viridiplantae</taxon>
        <taxon>Streptophyta</taxon>
        <taxon>Embryophyta</taxon>
        <taxon>Marchantiophyta</taxon>
        <taxon>Marchantiopsida</taxon>
        <taxon>Marchantiidae</taxon>
        <taxon>Marchantiales</taxon>
        <taxon>Ricciaceae</taxon>
        <taxon>Riccia</taxon>
    </lineage>
</organism>
<reference evidence="2 3" key="1">
    <citation type="submission" date="2024-09" db="EMBL/GenBank/DDBJ databases">
        <title>Chromosome-scale assembly of Riccia fluitans.</title>
        <authorList>
            <person name="Paukszto L."/>
            <person name="Sawicki J."/>
            <person name="Karawczyk K."/>
            <person name="Piernik-Szablinska J."/>
            <person name="Szczecinska M."/>
            <person name="Mazdziarz M."/>
        </authorList>
    </citation>
    <scope>NUCLEOTIDE SEQUENCE [LARGE SCALE GENOMIC DNA]</scope>
    <source>
        <strain evidence="2">Rf_01</strain>
        <tissue evidence="2">Aerial parts of the thallus</tissue>
    </source>
</reference>
<comment type="caution">
    <text evidence="2">The sequence shown here is derived from an EMBL/GenBank/DDBJ whole genome shotgun (WGS) entry which is preliminary data.</text>
</comment>
<dbReference type="Proteomes" id="UP001605036">
    <property type="component" value="Unassembled WGS sequence"/>
</dbReference>
<evidence type="ECO:0000313" key="2">
    <source>
        <dbReference type="EMBL" id="KAL2644373.1"/>
    </source>
</evidence>
<dbReference type="EMBL" id="JBHFFA010000002">
    <property type="protein sequence ID" value="KAL2644373.1"/>
    <property type="molecule type" value="Genomic_DNA"/>
</dbReference>
<name>A0ABD1ZAD9_9MARC</name>
<evidence type="ECO:0000256" key="1">
    <source>
        <dbReference type="SAM" id="MobiDB-lite"/>
    </source>
</evidence>
<keyword evidence="3" id="KW-1185">Reference proteome</keyword>
<feature type="compositionally biased region" description="Polar residues" evidence="1">
    <location>
        <begin position="1"/>
        <end position="11"/>
    </location>
</feature>
<sequence>MAETNMKQVARQSMKKRFEQRNLQGNAAQSHKWTETQNRKQAPERLQEKATIVFVCQCVVRSTGIRCQATKQQSQETTPTLRSKQTV</sequence>
<feature type="compositionally biased region" description="Basic and acidic residues" evidence="1">
    <location>
        <begin position="32"/>
        <end position="43"/>
    </location>
</feature>
<dbReference type="AlphaFoldDB" id="A0ABD1ZAD9"/>
<feature type="region of interest" description="Disordered" evidence="1">
    <location>
        <begin position="1"/>
        <end position="43"/>
    </location>
</feature>